<evidence type="ECO:0000256" key="2">
    <source>
        <dbReference type="ARBA" id="ARBA00022692"/>
    </source>
</evidence>
<dbReference type="Gene3D" id="1.20.5.2700">
    <property type="match status" value="1"/>
</dbReference>
<comment type="caution">
    <text evidence="9">The sequence shown here is derived from an EMBL/GenBank/DDBJ whole genome shotgun (WGS) entry which is preliminary data.</text>
</comment>
<proteinExistence type="predicted"/>
<keyword evidence="10" id="KW-1185">Reference proteome</keyword>
<feature type="transmembrane region" description="Helical" evidence="6">
    <location>
        <begin position="486"/>
        <end position="507"/>
    </location>
</feature>
<keyword evidence="4 6" id="KW-0472">Membrane</keyword>
<feature type="transmembrane region" description="Helical" evidence="6">
    <location>
        <begin position="551"/>
        <end position="569"/>
    </location>
</feature>
<dbReference type="Pfam" id="PF00662">
    <property type="entry name" value="Proton_antipo_N"/>
    <property type="match status" value="1"/>
</dbReference>
<feature type="transmembrane region" description="Helical" evidence="6">
    <location>
        <begin position="389"/>
        <end position="410"/>
    </location>
</feature>
<dbReference type="NCBIfam" id="NF005141">
    <property type="entry name" value="PRK06590.1"/>
    <property type="match status" value="1"/>
</dbReference>
<dbReference type="Proteomes" id="UP001169027">
    <property type="component" value="Unassembled WGS sequence"/>
</dbReference>
<feature type="transmembrane region" description="Helical" evidence="6">
    <location>
        <begin position="649"/>
        <end position="669"/>
    </location>
</feature>
<feature type="transmembrane region" description="Helical" evidence="6">
    <location>
        <begin position="322"/>
        <end position="344"/>
    </location>
</feature>
<feature type="transmembrane region" description="Helical" evidence="6">
    <location>
        <begin position="126"/>
        <end position="143"/>
    </location>
</feature>
<feature type="transmembrane region" description="Helical" evidence="6">
    <location>
        <begin position="350"/>
        <end position="369"/>
    </location>
</feature>
<keyword evidence="3 6" id="KW-1133">Transmembrane helix</keyword>
<evidence type="ECO:0000313" key="10">
    <source>
        <dbReference type="Proteomes" id="UP001169027"/>
    </source>
</evidence>
<feature type="domain" description="NADH-Ubiquinone oxidoreductase (complex I) chain 5 N-terminal" evidence="8">
    <location>
        <begin position="77"/>
        <end position="127"/>
    </location>
</feature>
<feature type="transmembrane region" description="Helical" evidence="6">
    <location>
        <begin position="294"/>
        <end position="315"/>
    </location>
</feature>
<feature type="domain" description="NADH:quinone oxidoreductase/Mrp antiporter transmembrane" evidence="7">
    <location>
        <begin position="143"/>
        <end position="428"/>
    </location>
</feature>
<feature type="transmembrane region" description="Helical" evidence="6">
    <location>
        <begin position="264"/>
        <end position="282"/>
    </location>
</feature>
<evidence type="ECO:0000313" key="9">
    <source>
        <dbReference type="EMBL" id="MDO1533032.1"/>
    </source>
</evidence>
<dbReference type="Pfam" id="PF00361">
    <property type="entry name" value="Proton_antipo_M"/>
    <property type="match status" value="1"/>
</dbReference>
<dbReference type="PRINTS" id="PR01434">
    <property type="entry name" value="NADHDHGNASE5"/>
</dbReference>
<protein>
    <submittedName>
        <fullName evidence="9">NADH-quinone oxidoreductase subunit L</fullName>
    </submittedName>
</protein>
<feature type="transmembrane region" description="Helical" evidence="6">
    <location>
        <begin position="227"/>
        <end position="243"/>
    </location>
</feature>
<dbReference type="NCBIfam" id="TIGR01974">
    <property type="entry name" value="NDH_I_L"/>
    <property type="match status" value="1"/>
</dbReference>
<dbReference type="PANTHER" id="PTHR42829:SF2">
    <property type="entry name" value="NADH-UBIQUINONE OXIDOREDUCTASE CHAIN 5"/>
    <property type="match status" value="1"/>
</dbReference>
<reference evidence="9" key="1">
    <citation type="submission" date="2023-06" db="EMBL/GenBank/DDBJ databases">
        <authorList>
            <person name="Jiang Y."/>
            <person name="Liu Q."/>
        </authorList>
    </citation>
    <scope>NUCLEOTIDE SEQUENCE</scope>
    <source>
        <strain evidence="9">CGMCC 1.12090</strain>
    </source>
</reference>
<organism evidence="9 10">
    <name type="scientific">Variovorax ginsengisoli</name>
    <dbReference type="NCBI Taxonomy" id="363844"/>
    <lineage>
        <taxon>Bacteria</taxon>
        <taxon>Pseudomonadati</taxon>
        <taxon>Pseudomonadota</taxon>
        <taxon>Betaproteobacteria</taxon>
        <taxon>Burkholderiales</taxon>
        <taxon>Comamonadaceae</taxon>
        <taxon>Variovorax</taxon>
    </lineage>
</organism>
<dbReference type="InterPro" id="IPR003945">
    <property type="entry name" value="NU5C-like"/>
</dbReference>
<feature type="transmembrane region" description="Helical" evidence="6">
    <location>
        <begin position="87"/>
        <end position="114"/>
    </location>
</feature>
<sequence length="672" mass="73900">MSATLSASTLLAVPLAPLVGAVVAGLFGTKFGGNHIGRRVTHSLTILGVLVSFIISAMTLNSVVNDGARFNATIYEWMTVGGLKMEVGFLIDGLTAMMMCVVTFVSLMVHIYTIGYMQEDDGYNRFFAYISLFTFSMLMLVMSNNMLQLFFGWEAVGLVSYLLIGFWYNRPTAIFANMKAFVVNRVGDFGFILGIGLLAAYAGSLNYGEVFAKADALAKLSFPGTEWMLLTVACICLFIGAMGKSAQFPLHVWLPDSMEGPTPISALIHAATMVTAGIFMVARMSPLFELSDTALSFILVIGGITALFMGFLGVIQNDIKRVVAYSTLSQLGYMTVALGASAYSVAVFHLMTHAFFKALLFLGAGSVIIGMHHNQDMRWMGNVRKYMPITWITSLVGSLALIGTPFFSGFYSKDSIIEAVHESHLWGSGFAYFAVLASVFVTALYSFRMYFMVFHGKERFDQNPDAHHDDHGHGHDDHHEPHESPWVVWVPLVALAIPSVVIGFMTIEPLLFGEFFKGAIYVDASKHEAMKELAEAFHGPVAMALHGLTAAPFWLALAGVVVAWYLYLVNPALPAAIKRAFGPIYTLLENKYYMDWFNENVIARATRALGTGLWKGGDQGIIDGGIVNGSWKLVGRIAGAVRWLQTGFIYHYAFSMLIGIFVLMSYFVWFKR</sequence>
<accession>A0ABT8S4W0</accession>
<evidence type="ECO:0000256" key="5">
    <source>
        <dbReference type="RuleBase" id="RU000320"/>
    </source>
</evidence>
<dbReference type="InterPro" id="IPR018393">
    <property type="entry name" value="NADHpl_OxRdtase_5_subgr"/>
</dbReference>
<evidence type="ECO:0000256" key="4">
    <source>
        <dbReference type="ARBA" id="ARBA00023136"/>
    </source>
</evidence>
<feature type="transmembrane region" description="Helical" evidence="6">
    <location>
        <begin position="6"/>
        <end position="28"/>
    </location>
</feature>
<dbReference type="PRINTS" id="PR01435">
    <property type="entry name" value="NPOXDRDTASE5"/>
</dbReference>
<dbReference type="RefSeq" id="WP_301808597.1">
    <property type="nucleotide sequence ID" value="NZ_JAUJZH010000007.1"/>
</dbReference>
<feature type="transmembrane region" description="Helical" evidence="6">
    <location>
        <begin position="189"/>
        <end position="207"/>
    </location>
</feature>
<feature type="transmembrane region" description="Helical" evidence="6">
    <location>
        <begin position="40"/>
        <end position="60"/>
    </location>
</feature>
<comment type="subcellular location">
    <subcellularLocation>
        <location evidence="1">Endomembrane system</location>
        <topology evidence="1">Multi-pass membrane protein</topology>
    </subcellularLocation>
    <subcellularLocation>
        <location evidence="5">Membrane</location>
        <topology evidence="5">Multi-pass membrane protein</topology>
    </subcellularLocation>
</comment>
<dbReference type="PANTHER" id="PTHR42829">
    <property type="entry name" value="NADH-UBIQUINONE OXIDOREDUCTASE CHAIN 5"/>
    <property type="match status" value="1"/>
</dbReference>
<evidence type="ECO:0000256" key="6">
    <source>
        <dbReference type="SAM" id="Phobius"/>
    </source>
</evidence>
<gene>
    <name evidence="9" type="primary">nuoL</name>
    <name evidence="9" type="ORF">Q2T77_12095</name>
</gene>
<dbReference type="EMBL" id="JAUKVY010000007">
    <property type="protein sequence ID" value="MDO1533032.1"/>
    <property type="molecule type" value="Genomic_DNA"/>
</dbReference>
<feature type="transmembrane region" description="Helical" evidence="6">
    <location>
        <begin position="430"/>
        <end position="451"/>
    </location>
</feature>
<evidence type="ECO:0000259" key="8">
    <source>
        <dbReference type="Pfam" id="PF00662"/>
    </source>
</evidence>
<dbReference type="InterPro" id="IPR001750">
    <property type="entry name" value="ND/Mrp_TM"/>
</dbReference>
<keyword evidence="2 5" id="KW-0812">Transmembrane</keyword>
<feature type="transmembrane region" description="Helical" evidence="6">
    <location>
        <begin position="149"/>
        <end position="168"/>
    </location>
</feature>
<evidence type="ECO:0000256" key="3">
    <source>
        <dbReference type="ARBA" id="ARBA00022989"/>
    </source>
</evidence>
<dbReference type="InterPro" id="IPR001516">
    <property type="entry name" value="Proton_antipo_N"/>
</dbReference>
<evidence type="ECO:0000256" key="1">
    <source>
        <dbReference type="ARBA" id="ARBA00004127"/>
    </source>
</evidence>
<name>A0ABT8S4W0_9BURK</name>
<evidence type="ECO:0000259" key="7">
    <source>
        <dbReference type="Pfam" id="PF00361"/>
    </source>
</evidence>